<name>A0A2N0QYA6_9GLOM</name>
<dbReference type="EMBL" id="LLXH01002302">
    <property type="protein sequence ID" value="PKC56054.1"/>
    <property type="molecule type" value="Genomic_DNA"/>
</dbReference>
<evidence type="ECO:0000256" key="3">
    <source>
        <dbReference type="ARBA" id="ARBA00022777"/>
    </source>
</evidence>
<gene>
    <name evidence="6" type="ORF">RhiirA1_542255</name>
</gene>
<dbReference type="InterPro" id="IPR000719">
    <property type="entry name" value="Prot_kinase_dom"/>
</dbReference>
<dbReference type="PANTHER" id="PTHR44329">
    <property type="entry name" value="SERINE/THREONINE-PROTEIN KINASE TNNI3K-RELATED"/>
    <property type="match status" value="1"/>
</dbReference>
<sequence length="431" mass="50112">MKGRFPYWSSGNKDVDELIRHTQLNSSQTCDYLEWIPFEAFDMVKYIGSGGFSSIYSALWMEGPRLVWGEGLQEWTRTGPIKVALKRLDNSTNITGSYVNQIKTHHKCIQSVSLAETFGITRDPTSNYMIVMKYYENGNLYQYLDRSNRILSWKDIIDILWEIAEGLEKIHSEGKVHKNVHGGNLLVDEKDVTDTRVSDVGLYGPCYYHETNQIYGVLPYIAPEILRGENYNTASDIYSFGIIMNILAAGKRPWYNRAHDINLAKDICNGERLKIPEDTPGFYAELMRQCWDNDPVNRPTASYLYKKLNWINLIRDNPNPFDDNYYVSEEKRCKIISQLSKTYTHPEIHPEAYYTSRLLNTSRNYFKKHLRCMSLISENHMPNVFEEYLSSVIKDCDVLDFWKAQSSDARYARLTQMARDYLLQLASNQCI</sequence>
<dbReference type="AlphaFoldDB" id="A0A2N0QYA6"/>
<dbReference type="Proteomes" id="UP000232688">
    <property type="component" value="Unassembled WGS sequence"/>
</dbReference>
<dbReference type="Gene3D" id="1.10.510.10">
    <property type="entry name" value="Transferase(Phosphotransferase) domain 1"/>
    <property type="match status" value="1"/>
</dbReference>
<keyword evidence="3 6" id="KW-0418">Kinase</keyword>
<reference evidence="6 7" key="1">
    <citation type="submission" date="2017-10" db="EMBL/GenBank/DDBJ databases">
        <title>Extensive intraspecific genome diversity in a model arbuscular mycorrhizal fungus.</title>
        <authorList>
            <person name="Chen E.C.H."/>
            <person name="Morin E."/>
            <person name="Baudet D."/>
            <person name="Noel J."/>
            <person name="Ndikumana S."/>
            <person name="Charron P."/>
            <person name="St-Onge C."/>
            <person name="Giorgi J."/>
            <person name="Grigoriev I.V."/>
            <person name="Roux C."/>
            <person name="Martin F.M."/>
            <person name="Corradi N."/>
        </authorList>
    </citation>
    <scope>NUCLEOTIDE SEQUENCE [LARGE SCALE GENOMIC DNA]</scope>
    <source>
        <strain evidence="6 7">A1</strain>
    </source>
</reference>
<reference evidence="6 7" key="2">
    <citation type="submission" date="2017-10" db="EMBL/GenBank/DDBJ databases">
        <title>Genome analyses suggest a sexual origin of heterokaryosis in a supposedly ancient asexual fungus.</title>
        <authorList>
            <person name="Corradi N."/>
            <person name="Sedzielewska K."/>
            <person name="Noel J."/>
            <person name="Charron P."/>
            <person name="Farinelli L."/>
            <person name="Marton T."/>
            <person name="Kruger M."/>
            <person name="Pelin A."/>
            <person name="Brachmann A."/>
            <person name="Corradi N."/>
        </authorList>
    </citation>
    <scope>NUCLEOTIDE SEQUENCE [LARGE SCALE GENOMIC DNA]</scope>
    <source>
        <strain evidence="6 7">A1</strain>
    </source>
</reference>
<dbReference type="PROSITE" id="PS50011">
    <property type="entry name" value="PROTEIN_KINASE_DOM"/>
    <property type="match status" value="1"/>
</dbReference>
<keyword evidence="1" id="KW-0808">Transferase</keyword>
<organism evidence="6 7">
    <name type="scientific">Rhizophagus irregularis</name>
    <dbReference type="NCBI Taxonomy" id="588596"/>
    <lineage>
        <taxon>Eukaryota</taxon>
        <taxon>Fungi</taxon>
        <taxon>Fungi incertae sedis</taxon>
        <taxon>Mucoromycota</taxon>
        <taxon>Glomeromycotina</taxon>
        <taxon>Glomeromycetes</taxon>
        <taxon>Glomerales</taxon>
        <taxon>Glomeraceae</taxon>
        <taxon>Rhizophagus</taxon>
    </lineage>
</organism>
<dbReference type="VEuPathDB" id="FungiDB:RhiirA1_542255"/>
<dbReference type="InterPro" id="IPR051681">
    <property type="entry name" value="Ser/Thr_Kinases-Pseudokinases"/>
</dbReference>
<keyword evidence="4" id="KW-0067">ATP-binding</keyword>
<dbReference type="GO" id="GO:0005524">
    <property type="term" value="F:ATP binding"/>
    <property type="evidence" value="ECO:0007669"/>
    <property type="project" value="UniProtKB-KW"/>
</dbReference>
<comment type="caution">
    <text evidence="6">The sequence shown here is derived from an EMBL/GenBank/DDBJ whole genome shotgun (WGS) entry which is preliminary data.</text>
</comment>
<proteinExistence type="predicted"/>
<dbReference type="VEuPathDB" id="FungiDB:RhiirFUN_006692"/>
<dbReference type="InterPro" id="IPR011009">
    <property type="entry name" value="Kinase-like_dom_sf"/>
</dbReference>
<keyword evidence="2" id="KW-0547">Nucleotide-binding</keyword>
<dbReference type="Pfam" id="PF07714">
    <property type="entry name" value="PK_Tyr_Ser-Thr"/>
    <property type="match status" value="1"/>
</dbReference>
<evidence type="ECO:0000313" key="6">
    <source>
        <dbReference type="EMBL" id="PKC56054.1"/>
    </source>
</evidence>
<dbReference type="SUPFAM" id="SSF56112">
    <property type="entry name" value="Protein kinase-like (PK-like)"/>
    <property type="match status" value="1"/>
</dbReference>
<evidence type="ECO:0000313" key="7">
    <source>
        <dbReference type="Proteomes" id="UP000232688"/>
    </source>
</evidence>
<evidence type="ECO:0000256" key="2">
    <source>
        <dbReference type="ARBA" id="ARBA00022741"/>
    </source>
</evidence>
<dbReference type="VEuPathDB" id="FungiDB:FUN_004536"/>
<evidence type="ECO:0000259" key="5">
    <source>
        <dbReference type="PROSITE" id="PS50011"/>
    </source>
</evidence>
<accession>A0A2N0QYA6</accession>
<dbReference type="GO" id="GO:0004674">
    <property type="term" value="F:protein serine/threonine kinase activity"/>
    <property type="evidence" value="ECO:0007669"/>
    <property type="project" value="TreeGrafter"/>
</dbReference>
<dbReference type="PANTHER" id="PTHR44329:SF288">
    <property type="entry name" value="MITOGEN-ACTIVATED PROTEIN KINASE KINASE KINASE 20"/>
    <property type="match status" value="1"/>
</dbReference>
<evidence type="ECO:0000256" key="1">
    <source>
        <dbReference type="ARBA" id="ARBA00022679"/>
    </source>
</evidence>
<feature type="domain" description="Protein kinase" evidence="5">
    <location>
        <begin position="41"/>
        <end position="311"/>
    </location>
</feature>
<evidence type="ECO:0000256" key="4">
    <source>
        <dbReference type="ARBA" id="ARBA00022840"/>
    </source>
</evidence>
<dbReference type="InterPro" id="IPR001245">
    <property type="entry name" value="Ser-Thr/Tyr_kinase_cat_dom"/>
</dbReference>
<protein>
    <submittedName>
        <fullName evidence="6">Kinase-like protein</fullName>
    </submittedName>
</protein>